<feature type="non-terminal residue" evidence="3">
    <location>
        <position position="1"/>
    </location>
</feature>
<dbReference type="Pfam" id="PF13304">
    <property type="entry name" value="AAA_21"/>
    <property type="match status" value="1"/>
</dbReference>
<dbReference type="CDD" id="cd00267">
    <property type="entry name" value="ABC_ATPase"/>
    <property type="match status" value="1"/>
</dbReference>
<dbReference type="InterPro" id="IPR034139">
    <property type="entry name" value="TOPRIM_OLD"/>
</dbReference>
<dbReference type="PANTHER" id="PTHR43581:SF4">
    <property type="entry name" value="ATP_GTP PHOSPHATASE"/>
    <property type="match status" value="1"/>
</dbReference>
<dbReference type="CDD" id="cd01026">
    <property type="entry name" value="TOPRIM_OLD"/>
    <property type="match status" value="1"/>
</dbReference>
<dbReference type="AlphaFoldDB" id="X1IMB2"/>
<evidence type="ECO:0000313" key="3">
    <source>
        <dbReference type="EMBL" id="GAH58693.1"/>
    </source>
</evidence>
<protein>
    <submittedName>
        <fullName evidence="3">Uncharacterized protein</fullName>
    </submittedName>
</protein>
<dbReference type="InterPro" id="IPR003959">
    <property type="entry name" value="ATPase_AAA_core"/>
</dbReference>
<dbReference type="GO" id="GO:0005524">
    <property type="term" value="F:ATP binding"/>
    <property type="evidence" value="ECO:0007669"/>
    <property type="project" value="InterPro"/>
</dbReference>
<dbReference type="GO" id="GO:0016887">
    <property type="term" value="F:ATP hydrolysis activity"/>
    <property type="evidence" value="ECO:0007669"/>
    <property type="project" value="InterPro"/>
</dbReference>
<dbReference type="InterPro" id="IPR051396">
    <property type="entry name" value="Bact_Antivir_Def_Nuclease"/>
</dbReference>
<feature type="domain" description="ATPase AAA-type core" evidence="1">
    <location>
        <begin position="65"/>
        <end position="144"/>
    </location>
</feature>
<dbReference type="InterPro" id="IPR027417">
    <property type="entry name" value="P-loop_NTPase"/>
</dbReference>
<dbReference type="Pfam" id="PF20469">
    <property type="entry name" value="OLD-like_TOPRIM"/>
    <property type="match status" value="1"/>
</dbReference>
<gene>
    <name evidence="3" type="ORF">S03H2_40698</name>
</gene>
<feature type="non-terminal residue" evidence="3">
    <location>
        <position position="274"/>
    </location>
</feature>
<organism evidence="3">
    <name type="scientific">marine sediment metagenome</name>
    <dbReference type="NCBI Taxonomy" id="412755"/>
    <lineage>
        <taxon>unclassified sequences</taxon>
        <taxon>metagenomes</taxon>
        <taxon>ecological metagenomes</taxon>
    </lineage>
</organism>
<reference evidence="3" key="1">
    <citation type="journal article" date="2014" name="Front. Microbiol.">
        <title>High frequency of phylogenetically diverse reductive dehalogenase-homologous genes in deep subseafloor sedimentary metagenomes.</title>
        <authorList>
            <person name="Kawai M."/>
            <person name="Futagami T."/>
            <person name="Toyoda A."/>
            <person name="Takaki Y."/>
            <person name="Nishi S."/>
            <person name="Hori S."/>
            <person name="Arai W."/>
            <person name="Tsubouchi T."/>
            <person name="Morono Y."/>
            <person name="Uchiyama I."/>
            <person name="Ito T."/>
            <person name="Fujiyama A."/>
            <person name="Inagaki F."/>
            <person name="Takami H."/>
        </authorList>
    </citation>
    <scope>NUCLEOTIDE SEQUENCE</scope>
    <source>
        <strain evidence="3">Expedition CK06-06</strain>
    </source>
</reference>
<sequence>DKVAEFNKKISEAVNLLQISELQKAEQILRESVREQTALSDLSLKFGLTDPVEHYKNLRPYLKNTEDGTEFDPEEMGMGTQSALIVALVDVYRQVVRESAILLIQEPELYLHPHACRHFYSLLRELSGRDVQVIFTTHSPAFLDFADYRSIYLVRKEEEVTRVSKCSEAGIGDEEKLKMITKFDSMASEVFFAKAVLLVEGPEDRIACSKAFQLHNLGVDKEGISITCCGGKPGIPFMAKILTSLKIPTLVFCDRDPSKPTEKQSAEIKEIVGG</sequence>
<dbReference type="EMBL" id="BARU01025247">
    <property type="protein sequence ID" value="GAH58693.1"/>
    <property type="molecule type" value="Genomic_DNA"/>
</dbReference>
<proteinExistence type="predicted"/>
<feature type="domain" description="OLD protein-like TOPRIM" evidence="2">
    <location>
        <begin position="191"/>
        <end position="256"/>
    </location>
</feature>
<comment type="caution">
    <text evidence="3">The sequence shown here is derived from an EMBL/GenBank/DDBJ whole genome shotgun (WGS) entry which is preliminary data.</text>
</comment>
<evidence type="ECO:0000259" key="1">
    <source>
        <dbReference type="Pfam" id="PF13304"/>
    </source>
</evidence>
<dbReference type="SUPFAM" id="SSF52540">
    <property type="entry name" value="P-loop containing nucleoside triphosphate hydrolases"/>
    <property type="match status" value="1"/>
</dbReference>
<dbReference type="Gene3D" id="3.40.50.300">
    <property type="entry name" value="P-loop containing nucleotide triphosphate hydrolases"/>
    <property type="match status" value="1"/>
</dbReference>
<dbReference type="PANTHER" id="PTHR43581">
    <property type="entry name" value="ATP/GTP PHOSPHATASE"/>
    <property type="match status" value="1"/>
</dbReference>
<evidence type="ECO:0000259" key="2">
    <source>
        <dbReference type="Pfam" id="PF20469"/>
    </source>
</evidence>
<name>X1IMB2_9ZZZZ</name>
<accession>X1IMB2</accession>